<organism evidence="7 8">
    <name type="scientific">Steinernema glaseri</name>
    <dbReference type="NCBI Taxonomy" id="37863"/>
    <lineage>
        <taxon>Eukaryota</taxon>
        <taxon>Metazoa</taxon>
        <taxon>Ecdysozoa</taxon>
        <taxon>Nematoda</taxon>
        <taxon>Chromadorea</taxon>
        <taxon>Rhabditida</taxon>
        <taxon>Tylenchina</taxon>
        <taxon>Panagrolaimomorpha</taxon>
        <taxon>Strongyloidoidea</taxon>
        <taxon>Steinernematidae</taxon>
        <taxon>Steinernema</taxon>
    </lineage>
</organism>
<evidence type="ECO:0000256" key="5">
    <source>
        <dbReference type="SAM" id="Phobius"/>
    </source>
</evidence>
<dbReference type="InterPro" id="IPR051022">
    <property type="entry name" value="Notch_Cell-Fate_Det"/>
</dbReference>
<dbReference type="PANTHER" id="PTHR24049">
    <property type="entry name" value="CRUMBS FAMILY MEMBER"/>
    <property type="match status" value="1"/>
</dbReference>
<dbReference type="SUPFAM" id="SSF57196">
    <property type="entry name" value="EGF/Laminin"/>
    <property type="match status" value="2"/>
</dbReference>
<proteinExistence type="predicted"/>
<keyword evidence="7" id="KW-1185">Reference proteome</keyword>
<evidence type="ECO:0000256" key="2">
    <source>
        <dbReference type="ARBA" id="ARBA00022737"/>
    </source>
</evidence>
<feature type="disulfide bond" evidence="4">
    <location>
        <begin position="63"/>
        <end position="72"/>
    </location>
</feature>
<dbReference type="GO" id="GO:0016020">
    <property type="term" value="C:membrane"/>
    <property type="evidence" value="ECO:0007669"/>
    <property type="project" value="UniProtKB-SubCell"/>
</dbReference>
<evidence type="ECO:0000313" key="7">
    <source>
        <dbReference type="Proteomes" id="UP000095287"/>
    </source>
</evidence>
<dbReference type="PROSITE" id="PS01186">
    <property type="entry name" value="EGF_2"/>
    <property type="match status" value="3"/>
</dbReference>
<dbReference type="CDD" id="cd00054">
    <property type="entry name" value="EGF_CA"/>
    <property type="match status" value="2"/>
</dbReference>
<dbReference type="FunFam" id="2.10.25.10:FF:000095">
    <property type="entry name" value="Notch, isoform B"/>
    <property type="match status" value="1"/>
</dbReference>
<keyword evidence="5" id="KW-0812">Transmembrane</keyword>
<dbReference type="Pfam" id="PF12661">
    <property type="entry name" value="hEGF"/>
    <property type="match status" value="1"/>
</dbReference>
<dbReference type="Pfam" id="PF00008">
    <property type="entry name" value="EGF"/>
    <property type="match status" value="2"/>
</dbReference>
<dbReference type="GO" id="GO:0005509">
    <property type="term" value="F:calcium ion binding"/>
    <property type="evidence" value="ECO:0007669"/>
    <property type="project" value="InterPro"/>
</dbReference>
<keyword evidence="5" id="KW-0472">Membrane</keyword>
<sequence>MQPCLNGGQCLPFGEHSFVCQCPPGFTGPTCATPLSPCAGEANPCANGATCQPVGVFDFLCRCPEGWTGRFCDRLDSRQCQNGGVRTEEGSCLCPSGFEGTSCELKTAPKKKICGQGFEGKGCESKKPEKCDAKLVCRNGGWCEGDVVKCNCPRCFSGLDCSLREPGCEESQQLRLISATLAIVVVLVLVLLVLIVFLFRRRTVEQPGLETVAVAKKEQKIYSTSSDYASRYGADPCERAPTQRLREAAAKALGDDPHYAEIDAPSV</sequence>
<dbReference type="SMART" id="SM00181">
    <property type="entry name" value="EGF"/>
    <property type="match status" value="4"/>
</dbReference>
<dbReference type="WBParaSite" id="L893_g8900.t1">
    <property type="protein sequence ID" value="L893_g8900.t1"/>
    <property type="gene ID" value="L893_g8900"/>
</dbReference>
<dbReference type="InterPro" id="IPR000742">
    <property type="entry name" value="EGF"/>
</dbReference>
<keyword evidence="2" id="KW-0677">Repeat</keyword>
<feature type="domain" description="EGF-like" evidence="6">
    <location>
        <begin position="1"/>
        <end position="32"/>
    </location>
</feature>
<protein>
    <submittedName>
        <fullName evidence="8">EGF-like domain-containing protein</fullName>
    </submittedName>
</protein>
<dbReference type="InterPro" id="IPR001881">
    <property type="entry name" value="EGF-like_Ca-bd_dom"/>
</dbReference>
<evidence type="ECO:0000313" key="8">
    <source>
        <dbReference type="WBParaSite" id="L893_g8900.t1"/>
    </source>
</evidence>
<dbReference type="PROSITE" id="PS00022">
    <property type="entry name" value="EGF_1"/>
    <property type="match status" value="4"/>
</dbReference>
<evidence type="ECO:0000256" key="1">
    <source>
        <dbReference type="ARBA" id="ARBA00022536"/>
    </source>
</evidence>
<keyword evidence="5" id="KW-1133">Transmembrane helix</keyword>
<dbReference type="AlphaFoldDB" id="A0A1I8AU30"/>
<feature type="disulfide bond" evidence="4">
    <location>
        <begin position="22"/>
        <end position="31"/>
    </location>
</feature>
<feature type="transmembrane region" description="Helical" evidence="5">
    <location>
        <begin position="176"/>
        <end position="199"/>
    </location>
</feature>
<reference evidence="8" key="1">
    <citation type="submission" date="2016-11" db="UniProtKB">
        <authorList>
            <consortium name="WormBaseParasite"/>
        </authorList>
    </citation>
    <scope>IDENTIFICATION</scope>
</reference>
<comment type="caution">
    <text evidence="4">Lacks conserved residue(s) required for the propagation of feature annotation.</text>
</comment>
<evidence type="ECO:0000256" key="3">
    <source>
        <dbReference type="ARBA" id="ARBA00023157"/>
    </source>
</evidence>
<name>A0A1I8AU30_9BILA</name>
<dbReference type="SMART" id="SM00179">
    <property type="entry name" value="EGF_CA"/>
    <property type="match status" value="2"/>
</dbReference>
<dbReference type="Gene3D" id="2.10.25.10">
    <property type="entry name" value="Laminin"/>
    <property type="match status" value="3"/>
</dbReference>
<dbReference type="InterPro" id="IPR013032">
    <property type="entry name" value="EGF-like_CS"/>
</dbReference>
<evidence type="ECO:0000256" key="4">
    <source>
        <dbReference type="PROSITE-ProRule" id="PRU00076"/>
    </source>
</evidence>
<evidence type="ECO:0000259" key="6">
    <source>
        <dbReference type="PROSITE" id="PS50026"/>
    </source>
</evidence>
<dbReference type="Proteomes" id="UP000095287">
    <property type="component" value="Unplaced"/>
</dbReference>
<dbReference type="PROSITE" id="PS50026">
    <property type="entry name" value="EGF_3"/>
    <property type="match status" value="2"/>
</dbReference>
<keyword evidence="1 4" id="KW-0245">EGF-like domain</keyword>
<keyword evidence="3 4" id="KW-1015">Disulfide bond</keyword>
<accession>A0A1I8AU30</accession>
<feature type="domain" description="EGF-like" evidence="6">
    <location>
        <begin position="34"/>
        <end position="73"/>
    </location>
</feature>